<evidence type="ECO:0000313" key="9">
    <source>
        <dbReference type="Proteomes" id="UP000196084"/>
    </source>
</evidence>
<accession>A0A202E8Q2</accession>
<comment type="similarity">
    <text evidence="2">Belongs to the GtrA family.</text>
</comment>
<comment type="subcellular location">
    <subcellularLocation>
        <location evidence="1">Membrane</location>
        <topology evidence="1">Multi-pass membrane protein</topology>
    </subcellularLocation>
</comment>
<proteinExistence type="inferred from homology"/>
<dbReference type="AlphaFoldDB" id="A0A202E8Q2"/>
<dbReference type="PANTHER" id="PTHR38459">
    <property type="entry name" value="PROPHAGE BACTOPRENOL-LINKED GLUCOSE TRANSLOCASE HOMOLOG"/>
    <property type="match status" value="1"/>
</dbReference>
<comment type="caution">
    <text evidence="8">The sequence shown here is derived from an EMBL/GenBank/DDBJ whole genome shotgun (WGS) entry which is preliminary data.</text>
</comment>
<keyword evidence="4 6" id="KW-1133">Transmembrane helix</keyword>
<dbReference type="GO" id="GO:0000271">
    <property type="term" value="P:polysaccharide biosynthetic process"/>
    <property type="evidence" value="ECO:0007669"/>
    <property type="project" value="InterPro"/>
</dbReference>
<organism evidence="8 9">
    <name type="scientific">Natronolimnobius baerhuensis</name>
    <dbReference type="NCBI Taxonomy" id="253108"/>
    <lineage>
        <taxon>Archaea</taxon>
        <taxon>Methanobacteriati</taxon>
        <taxon>Methanobacteriota</taxon>
        <taxon>Stenosarchaea group</taxon>
        <taxon>Halobacteria</taxon>
        <taxon>Halobacteriales</taxon>
        <taxon>Natrialbaceae</taxon>
        <taxon>Natronolimnobius</taxon>
    </lineage>
</organism>
<evidence type="ECO:0000256" key="3">
    <source>
        <dbReference type="ARBA" id="ARBA00022692"/>
    </source>
</evidence>
<sequence length="144" mass="16162">MIEALQMRLRALRSRSRFTQFAGVGFAGATVDIVVLFALVELTVLGPVVAKMISWELSIIVIFAINERWTFSSYGEMGVRPLGRRFLRSNAVRFAGFLVTLSVLAVLYHQFGVWYMAANVIGIGVGFFVNYTCESLYTWKVHQG</sequence>
<gene>
    <name evidence="8" type="ORF">B2G88_09555</name>
</gene>
<keyword evidence="5 6" id="KW-0472">Membrane</keyword>
<feature type="transmembrane region" description="Helical" evidence="6">
    <location>
        <begin position="21"/>
        <end position="40"/>
    </location>
</feature>
<keyword evidence="3 6" id="KW-0812">Transmembrane</keyword>
<dbReference type="EMBL" id="MWPH01000002">
    <property type="protein sequence ID" value="OVE84631.1"/>
    <property type="molecule type" value="Genomic_DNA"/>
</dbReference>
<dbReference type="PANTHER" id="PTHR38459:SF1">
    <property type="entry name" value="PROPHAGE BACTOPRENOL-LINKED GLUCOSE TRANSLOCASE HOMOLOG"/>
    <property type="match status" value="1"/>
</dbReference>
<evidence type="ECO:0000259" key="7">
    <source>
        <dbReference type="Pfam" id="PF04138"/>
    </source>
</evidence>
<feature type="transmembrane region" description="Helical" evidence="6">
    <location>
        <begin position="91"/>
        <end position="108"/>
    </location>
</feature>
<dbReference type="GO" id="GO:0005886">
    <property type="term" value="C:plasma membrane"/>
    <property type="evidence" value="ECO:0007669"/>
    <property type="project" value="TreeGrafter"/>
</dbReference>
<name>A0A202E8Q2_9EURY</name>
<evidence type="ECO:0000256" key="2">
    <source>
        <dbReference type="ARBA" id="ARBA00009399"/>
    </source>
</evidence>
<dbReference type="Pfam" id="PF04138">
    <property type="entry name" value="GtrA_DPMS_TM"/>
    <property type="match status" value="1"/>
</dbReference>
<feature type="transmembrane region" description="Helical" evidence="6">
    <location>
        <begin position="52"/>
        <end position="71"/>
    </location>
</feature>
<protein>
    <submittedName>
        <fullName evidence="8">Polysaccharide synthesis protein GtrA</fullName>
    </submittedName>
</protein>
<dbReference type="RefSeq" id="WP_245835341.1">
    <property type="nucleotide sequence ID" value="NZ_MWPH01000002.1"/>
</dbReference>
<evidence type="ECO:0000313" key="8">
    <source>
        <dbReference type="EMBL" id="OVE84631.1"/>
    </source>
</evidence>
<dbReference type="Proteomes" id="UP000196084">
    <property type="component" value="Unassembled WGS sequence"/>
</dbReference>
<evidence type="ECO:0000256" key="6">
    <source>
        <dbReference type="SAM" id="Phobius"/>
    </source>
</evidence>
<feature type="domain" description="GtrA/DPMS transmembrane" evidence="7">
    <location>
        <begin position="20"/>
        <end position="139"/>
    </location>
</feature>
<dbReference type="InterPro" id="IPR007267">
    <property type="entry name" value="GtrA_DPMS_TM"/>
</dbReference>
<keyword evidence="9" id="KW-1185">Reference proteome</keyword>
<reference evidence="8 9" key="1">
    <citation type="submission" date="2017-02" db="EMBL/GenBank/DDBJ databases">
        <title>Natronthermophilus aegyptiacus gen. nov.,sp. nov., an aerobic, extremely halophilic alkalithermophilic archaeon isolated from the athalassohaline Wadi An Natrun, Egypt.</title>
        <authorList>
            <person name="Zhao B."/>
        </authorList>
    </citation>
    <scope>NUCLEOTIDE SEQUENCE [LARGE SCALE GENOMIC DNA]</scope>
    <source>
        <strain evidence="8 9">CGMCC 1.3597</strain>
    </source>
</reference>
<feature type="transmembrane region" description="Helical" evidence="6">
    <location>
        <begin position="114"/>
        <end position="133"/>
    </location>
</feature>
<dbReference type="InterPro" id="IPR051401">
    <property type="entry name" value="GtrA_CellWall_Glycosyl"/>
</dbReference>
<evidence type="ECO:0000256" key="5">
    <source>
        <dbReference type="ARBA" id="ARBA00023136"/>
    </source>
</evidence>
<evidence type="ECO:0000256" key="4">
    <source>
        <dbReference type="ARBA" id="ARBA00022989"/>
    </source>
</evidence>
<evidence type="ECO:0000256" key="1">
    <source>
        <dbReference type="ARBA" id="ARBA00004141"/>
    </source>
</evidence>